<organism evidence="21 22">
    <name type="scientific">Collichthys lucidus</name>
    <name type="common">Big head croaker</name>
    <name type="synonym">Sciaena lucida</name>
    <dbReference type="NCBI Taxonomy" id="240159"/>
    <lineage>
        <taxon>Eukaryota</taxon>
        <taxon>Metazoa</taxon>
        <taxon>Chordata</taxon>
        <taxon>Craniata</taxon>
        <taxon>Vertebrata</taxon>
        <taxon>Euteleostomi</taxon>
        <taxon>Actinopterygii</taxon>
        <taxon>Neopterygii</taxon>
        <taxon>Teleostei</taxon>
        <taxon>Neoteleostei</taxon>
        <taxon>Acanthomorphata</taxon>
        <taxon>Eupercaria</taxon>
        <taxon>Sciaenidae</taxon>
        <taxon>Collichthys</taxon>
    </lineage>
</organism>
<dbReference type="PROSITE" id="PS50157">
    <property type="entry name" value="ZINC_FINGER_C2H2_2"/>
    <property type="match status" value="4"/>
</dbReference>
<evidence type="ECO:0000256" key="19">
    <source>
        <dbReference type="SAM" id="SignalP"/>
    </source>
</evidence>
<evidence type="ECO:0000256" key="13">
    <source>
        <dbReference type="ARBA" id="ARBA00023179"/>
    </source>
</evidence>
<dbReference type="PANTHER" id="PTHR10033">
    <property type="entry name" value="CALSEQUESTRIN"/>
    <property type="match status" value="1"/>
</dbReference>
<keyword evidence="15" id="KW-0539">Nucleus</keyword>
<dbReference type="GO" id="GO:0033018">
    <property type="term" value="C:sarcoplasmic reticulum lumen"/>
    <property type="evidence" value="ECO:0007669"/>
    <property type="project" value="UniProtKB-SubCell"/>
</dbReference>
<evidence type="ECO:0000256" key="17">
    <source>
        <dbReference type="RuleBase" id="RU000648"/>
    </source>
</evidence>
<feature type="chain" id="PRO_5020583822" description="Calsequestrin" evidence="19">
    <location>
        <begin position="21"/>
        <end position="883"/>
    </location>
</feature>
<keyword evidence="5" id="KW-0677">Repeat</keyword>
<name>A0A4U5UZN8_COLLU</name>
<keyword evidence="9" id="KW-0703">Sarcoplasmic reticulum</keyword>
<feature type="compositionally biased region" description="Acidic residues" evidence="18">
    <location>
        <begin position="485"/>
        <end position="503"/>
    </location>
</feature>
<keyword evidence="13" id="KW-0514">Muscle protein</keyword>
<comment type="function">
    <text evidence="17">Calsequestrin is a high-capacity, moderate affinity, calcium-binding protein and thus acts as an internal calcium store in muscle.</text>
</comment>
<proteinExistence type="inferred from homology"/>
<keyword evidence="3" id="KW-0479">Metal-binding</keyword>
<evidence type="ECO:0000256" key="10">
    <source>
        <dbReference type="ARBA" id="ARBA00023015"/>
    </source>
</evidence>
<dbReference type="InterPro" id="IPR041859">
    <property type="entry name" value="Calsequestrin_N"/>
</dbReference>
<dbReference type="CDD" id="cd03066">
    <property type="entry name" value="PDI_b_Calsequestrin_middle"/>
    <property type="match status" value="1"/>
</dbReference>
<evidence type="ECO:0000256" key="12">
    <source>
        <dbReference type="ARBA" id="ARBA00023163"/>
    </source>
</evidence>
<dbReference type="Pfam" id="PF01216">
    <property type="entry name" value="Calsequestrin"/>
    <property type="match status" value="1"/>
</dbReference>
<feature type="region of interest" description="Disordered" evidence="18">
    <location>
        <begin position="469"/>
        <end position="508"/>
    </location>
</feature>
<dbReference type="STRING" id="240159.A0A4U5UZN8"/>
<keyword evidence="8 17" id="KW-0106">Calcium</keyword>
<evidence type="ECO:0000256" key="5">
    <source>
        <dbReference type="ARBA" id="ARBA00022737"/>
    </source>
</evidence>
<gene>
    <name evidence="21" type="ORF">D9C73_013496</name>
</gene>
<feature type="domain" description="C2H2-type" evidence="20">
    <location>
        <begin position="766"/>
        <end position="793"/>
    </location>
</feature>
<evidence type="ECO:0000259" key="20">
    <source>
        <dbReference type="PROSITE" id="PS50157"/>
    </source>
</evidence>
<dbReference type="GO" id="GO:0008270">
    <property type="term" value="F:zinc ion binding"/>
    <property type="evidence" value="ECO:0007669"/>
    <property type="project" value="UniProtKB-KW"/>
</dbReference>
<protein>
    <recommendedName>
        <fullName evidence="17">Calsequestrin</fullName>
    </recommendedName>
</protein>
<dbReference type="FunFam" id="3.30.160.60:FF:001485">
    <property type="entry name" value="Krueppel-related zinc finger protein"/>
    <property type="match status" value="1"/>
</dbReference>
<dbReference type="GO" id="GO:0030018">
    <property type="term" value="C:Z disc"/>
    <property type="evidence" value="ECO:0007669"/>
    <property type="project" value="TreeGrafter"/>
</dbReference>
<dbReference type="Gene3D" id="3.30.160.60">
    <property type="entry name" value="Classic Zinc Finger"/>
    <property type="match status" value="4"/>
</dbReference>
<dbReference type="Proteomes" id="UP000298787">
    <property type="component" value="Chromosome 12"/>
</dbReference>
<evidence type="ECO:0000256" key="16">
    <source>
        <dbReference type="PROSITE-ProRule" id="PRU00042"/>
    </source>
</evidence>
<dbReference type="AlphaFoldDB" id="A0A4U5UZN8"/>
<dbReference type="SMART" id="SM00355">
    <property type="entry name" value="ZnF_C2H2"/>
    <property type="match status" value="4"/>
</dbReference>
<dbReference type="GO" id="GO:0014809">
    <property type="term" value="P:regulation of skeletal muscle contraction by regulation of release of sequestered calcium ion"/>
    <property type="evidence" value="ECO:0007669"/>
    <property type="project" value="TreeGrafter"/>
</dbReference>
<keyword evidence="10" id="KW-0805">Transcription regulation</keyword>
<evidence type="ECO:0000313" key="21">
    <source>
        <dbReference type="EMBL" id="TKS80271.1"/>
    </source>
</evidence>
<dbReference type="InterPro" id="IPR036236">
    <property type="entry name" value="Znf_C2H2_sf"/>
</dbReference>
<dbReference type="PRINTS" id="PR00312">
    <property type="entry name" value="CALSEQUESTRN"/>
</dbReference>
<dbReference type="InterPro" id="IPR001393">
    <property type="entry name" value="Calsequestrin"/>
</dbReference>
<comment type="similarity">
    <text evidence="2 17">Belongs to the calsequestrin family.</text>
</comment>
<dbReference type="InterPro" id="IPR036249">
    <property type="entry name" value="Thioredoxin-like_sf"/>
</dbReference>
<dbReference type="FunFam" id="3.30.160.60:FF:002169">
    <property type="entry name" value="Zgc:174573"/>
    <property type="match status" value="1"/>
</dbReference>
<dbReference type="EMBL" id="CM014089">
    <property type="protein sequence ID" value="TKS80271.1"/>
    <property type="molecule type" value="Genomic_DNA"/>
</dbReference>
<feature type="signal peptide" evidence="19">
    <location>
        <begin position="1"/>
        <end position="20"/>
    </location>
</feature>
<keyword evidence="6 16" id="KW-0863">Zinc-finger</keyword>
<evidence type="ECO:0000256" key="4">
    <source>
        <dbReference type="ARBA" id="ARBA00022729"/>
    </source>
</evidence>
<evidence type="ECO:0000256" key="3">
    <source>
        <dbReference type="ARBA" id="ARBA00022723"/>
    </source>
</evidence>
<dbReference type="SUPFAM" id="SSF57667">
    <property type="entry name" value="beta-beta-alpha zinc fingers"/>
    <property type="match status" value="2"/>
</dbReference>
<dbReference type="InterPro" id="IPR041860">
    <property type="entry name" value="Calsequestrin_C"/>
</dbReference>
<accession>A0A4U5UZN8</accession>
<dbReference type="CDD" id="cd03074">
    <property type="entry name" value="PDI_b'_Calsequestrin_C"/>
    <property type="match status" value="1"/>
</dbReference>
<dbReference type="InterPro" id="IPR013087">
    <property type="entry name" value="Znf_C2H2_type"/>
</dbReference>
<keyword evidence="4 19" id="KW-0732">Signal</keyword>
<dbReference type="FunFam" id="3.40.30.10:FF:000031">
    <property type="entry name" value="Calsequestrin"/>
    <property type="match status" value="1"/>
</dbReference>
<evidence type="ECO:0000256" key="14">
    <source>
        <dbReference type="ARBA" id="ARBA00023180"/>
    </source>
</evidence>
<keyword evidence="12" id="KW-0804">Transcription</keyword>
<evidence type="ECO:0000256" key="15">
    <source>
        <dbReference type="ARBA" id="ARBA00023242"/>
    </source>
</evidence>
<dbReference type="GO" id="GO:0003677">
    <property type="term" value="F:DNA binding"/>
    <property type="evidence" value="ECO:0007669"/>
    <property type="project" value="UniProtKB-KW"/>
</dbReference>
<dbReference type="Gene3D" id="3.40.30.10">
    <property type="entry name" value="Glutaredoxin"/>
    <property type="match status" value="3"/>
</dbReference>
<evidence type="ECO:0000256" key="1">
    <source>
        <dbReference type="ARBA" id="ARBA00004564"/>
    </source>
</evidence>
<evidence type="ECO:0000256" key="11">
    <source>
        <dbReference type="ARBA" id="ARBA00023125"/>
    </source>
</evidence>
<keyword evidence="11" id="KW-0238">DNA-binding</keyword>
<keyword evidence="22" id="KW-1185">Reference proteome</keyword>
<reference evidence="21 22" key="1">
    <citation type="submission" date="2019-01" db="EMBL/GenBank/DDBJ databases">
        <title>Genome Assembly of Collichthys lucidus.</title>
        <authorList>
            <person name="Cai M."/>
            <person name="Xiao S."/>
        </authorList>
    </citation>
    <scope>NUCLEOTIDE SEQUENCE [LARGE SCALE GENOMIC DNA]</scope>
    <source>
        <strain evidence="21">JT15FE1705JMU</strain>
        <tissue evidence="21">Muscle</tissue>
    </source>
</reference>
<comment type="subcellular location">
    <subcellularLocation>
        <location evidence="1">Sarcoplasmic reticulum lumen</location>
    </subcellularLocation>
</comment>
<dbReference type="CDD" id="cd03065">
    <property type="entry name" value="PDI_b_Calsequestrin_N"/>
    <property type="match status" value="1"/>
</dbReference>
<dbReference type="InterPro" id="IPR041858">
    <property type="entry name" value="Calsequestrin_middle_dom"/>
</dbReference>
<evidence type="ECO:0000256" key="9">
    <source>
        <dbReference type="ARBA" id="ARBA00022951"/>
    </source>
</evidence>
<dbReference type="GO" id="GO:0005509">
    <property type="term" value="F:calcium ion binding"/>
    <property type="evidence" value="ECO:0007669"/>
    <property type="project" value="InterPro"/>
</dbReference>
<evidence type="ECO:0000256" key="2">
    <source>
        <dbReference type="ARBA" id="ARBA00010987"/>
    </source>
</evidence>
<keyword evidence="14" id="KW-0325">Glycoprotein</keyword>
<feature type="domain" description="C2H2-type" evidence="20">
    <location>
        <begin position="822"/>
        <end position="849"/>
    </location>
</feature>
<dbReference type="FunFam" id="3.40.30.10:FF:000047">
    <property type="entry name" value="Calsequestrin"/>
    <property type="match status" value="1"/>
</dbReference>
<evidence type="ECO:0000313" key="22">
    <source>
        <dbReference type="Proteomes" id="UP000298787"/>
    </source>
</evidence>
<dbReference type="PANTHER" id="PTHR10033:SF14">
    <property type="entry name" value="CALSEQUESTRIN-1"/>
    <property type="match status" value="1"/>
</dbReference>
<sequence>MKWTWVLVVVLLSFGGLSLGKESLDFPEYDGKDRVHDLNAKNYKSVMKKYDVMVVYYHDHPGSSRVAQKQFAIEEMALELAAQVLDKFEDEDIGVGLIDAKLDKAVAKKLGLDESDSIFIFTDDEVIEYDGELAADTLVDFIYDVIEDPVEIIDNSRELKGFENIEEDIKLVGYFKSHKSEHFEAFADAAEEFHPHIKFFATFNAKVAKALDIKLNEVDFYEPFMDDPVVIPGKPYSEDELVKFIEANDRPTLRKLQPHNMYEIWDDDVGGEHIIAFAEEADPDGFEFLEILKQVAEDNTDNPDLSIVWIDPDDFPLLLPHWENTFDIDLSYPQIGVVDADDVNMYLSCYECTESTSKSYLQNSLKETPLTADVRTISAAKMSAGVVNLQAQVESVLGALVKAATVELTKLFESRYGASALAVDAGRVVNKRGNESTETLDSLSTSDTKRSIGVQVEEDISSQLELCDPSVLSDGDCLKEGRNEEGEEEEEDDEEEEEEEEEGGCLTPSYIPLVVENNGQVDPEGSPLKEQAVVGTMDMVELSQSGGVESSDNSKPQSEVVLEVSAGTLTETLRDGSTQRSPTEEKPLVIQPDTSYIISRENIKFVCPLILKPQSPAPKLDRSEKPVQAEPQQACVSTAKGTAYSPSPSDGAVTPGQVGVWERIHTPKEAKNNLQMKLKLTSPDQKLMRPCAVHLVNILTVPESEMQLQDDVAEGKNAKHKAGQPLPKDLRRHQGLHTGHRLCCFTSCGNGIWQLQKVVAHTRDGYACSTCGKTFKRRKILRRHERFHTGEKPYPCSVCSKTFALRKSLRRHVRFHTGERPHTCTHCSKSFRLRDNLKAHLRFHTGEKPFSCPTCGKMFRIMRNLEKHQCEFFVPSFRTIAGL</sequence>
<evidence type="ECO:0000256" key="8">
    <source>
        <dbReference type="ARBA" id="ARBA00022837"/>
    </source>
</evidence>
<evidence type="ECO:0000256" key="7">
    <source>
        <dbReference type="ARBA" id="ARBA00022833"/>
    </source>
</evidence>
<dbReference type="SUPFAM" id="SSF52833">
    <property type="entry name" value="Thioredoxin-like"/>
    <property type="match status" value="3"/>
</dbReference>
<feature type="domain" description="C2H2-type" evidence="20">
    <location>
        <begin position="850"/>
        <end position="869"/>
    </location>
</feature>
<evidence type="ECO:0000256" key="6">
    <source>
        <dbReference type="ARBA" id="ARBA00022771"/>
    </source>
</evidence>
<dbReference type="FunFam" id="3.40.30.10:FF:000033">
    <property type="entry name" value="Calsequestrin"/>
    <property type="match status" value="1"/>
</dbReference>
<feature type="domain" description="C2H2-type" evidence="20">
    <location>
        <begin position="794"/>
        <end position="821"/>
    </location>
</feature>
<evidence type="ECO:0000256" key="18">
    <source>
        <dbReference type="SAM" id="MobiDB-lite"/>
    </source>
</evidence>
<dbReference type="Pfam" id="PF00096">
    <property type="entry name" value="zf-C2H2"/>
    <property type="match status" value="4"/>
</dbReference>
<dbReference type="PROSITE" id="PS00028">
    <property type="entry name" value="ZINC_FINGER_C2H2_1"/>
    <property type="match status" value="3"/>
</dbReference>
<dbReference type="FunFam" id="3.30.160.60:FF:000100">
    <property type="entry name" value="Zinc finger 45-like"/>
    <property type="match status" value="1"/>
</dbReference>
<keyword evidence="7" id="KW-0862">Zinc</keyword>